<evidence type="ECO:0000313" key="1">
    <source>
        <dbReference type="EMBL" id="JAD50170.1"/>
    </source>
</evidence>
<proteinExistence type="predicted"/>
<dbReference type="EMBL" id="GBRH01247725">
    <property type="protein sequence ID" value="JAD50170.1"/>
    <property type="molecule type" value="Transcribed_RNA"/>
</dbReference>
<organism evidence="1">
    <name type="scientific">Arundo donax</name>
    <name type="common">Giant reed</name>
    <name type="synonym">Donax arundinaceus</name>
    <dbReference type="NCBI Taxonomy" id="35708"/>
    <lineage>
        <taxon>Eukaryota</taxon>
        <taxon>Viridiplantae</taxon>
        <taxon>Streptophyta</taxon>
        <taxon>Embryophyta</taxon>
        <taxon>Tracheophyta</taxon>
        <taxon>Spermatophyta</taxon>
        <taxon>Magnoliopsida</taxon>
        <taxon>Liliopsida</taxon>
        <taxon>Poales</taxon>
        <taxon>Poaceae</taxon>
        <taxon>PACMAD clade</taxon>
        <taxon>Arundinoideae</taxon>
        <taxon>Arundineae</taxon>
        <taxon>Arundo</taxon>
    </lineage>
</organism>
<reference evidence="1" key="2">
    <citation type="journal article" date="2015" name="Data Brief">
        <title>Shoot transcriptome of the giant reed, Arundo donax.</title>
        <authorList>
            <person name="Barrero R.A."/>
            <person name="Guerrero F.D."/>
            <person name="Moolhuijzen P."/>
            <person name="Goolsby J.A."/>
            <person name="Tidwell J."/>
            <person name="Bellgard S.E."/>
            <person name="Bellgard M.I."/>
        </authorList>
    </citation>
    <scope>NUCLEOTIDE SEQUENCE</scope>
    <source>
        <tissue evidence="1">Shoot tissue taken approximately 20 cm above the soil surface</tissue>
    </source>
</reference>
<reference evidence="1" key="1">
    <citation type="submission" date="2014-09" db="EMBL/GenBank/DDBJ databases">
        <authorList>
            <person name="Magalhaes I.L.F."/>
            <person name="Oliveira U."/>
            <person name="Santos F.R."/>
            <person name="Vidigal T.H.D.A."/>
            <person name="Brescovit A.D."/>
            <person name="Santos A.J."/>
        </authorList>
    </citation>
    <scope>NUCLEOTIDE SEQUENCE</scope>
    <source>
        <tissue evidence="1">Shoot tissue taken approximately 20 cm above the soil surface</tissue>
    </source>
</reference>
<dbReference type="AlphaFoldDB" id="A0A0A9AMN5"/>
<accession>A0A0A9AMN5</accession>
<sequence length="53" mass="5581">MSLLVNTRSSSSSSLTAQLEGLHGSMPSVSSLTDGFQASQTNSTISKTYTLDR</sequence>
<protein>
    <submittedName>
        <fullName evidence="1">Uncharacterized protein</fullName>
    </submittedName>
</protein>
<name>A0A0A9AMN5_ARUDO</name>